<reference evidence="1" key="1">
    <citation type="submission" date="2009-10" db="EMBL/GenBank/DDBJ databases">
        <title>Diversity of trophic interactions inside an arsenic-rich microbial ecosystem.</title>
        <authorList>
            <person name="Bertin P.N."/>
            <person name="Heinrich-Salmeron A."/>
            <person name="Pelletier E."/>
            <person name="Goulhen-Chollet F."/>
            <person name="Arsene-Ploetze F."/>
            <person name="Gallien S."/>
            <person name="Calteau A."/>
            <person name="Vallenet D."/>
            <person name="Casiot C."/>
            <person name="Chane-Woon-Ming B."/>
            <person name="Giloteaux L."/>
            <person name="Barakat M."/>
            <person name="Bonnefoy V."/>
            <person name="Bruneel O."/>
            <person name="Chandler M."/>
            <person name="Cleiss J."/>
            <person name="Duran R."/>
            <person name="Elbaz-Poulichet F."/>
            <person name="Fonknechten N."/>
            <person name="Lauga B."/>
            <person name="Mornico D."/>
            <person name="Ortet P."/>
            <person name="Schaeffer C."/>
            <person name="Siguier P."/>
            <person name="Alexander Thil Smith A."/>
            <person name="Van Dorsselaer A."/>
            <person name="Weissenbach J."/>
            <person name="Medigue C."/>
            <person name="Le Paslier D."/>
        </authorList>
    </citation>
    <scope>NUCLEOTIDE SEQUENCE</scope>
</reference>
<dbReference type="AlphaFoldDB" id="E6QM88"/>
<sequence length="21" mass="2310">MRVSCIPTSTSGARVNILYLQ</sequence>
<name>E6QM88_9ZZZZ</name>
<gene>
    <name evidence="1" type="ORF">CARN6_1817</name>
</gene>
<comment type="caution">
    <text evidence="1">The sequence shown here is derived from an EMBL/GenBank/DDBJ whole genome shotgun (WGS) entry which is preliminary data.</text>
</comment>
<proteinExistence type="predicted"/>
<evidence type="ECO:0000313" key="1">
    <source>
        <dbReference type="EMBL" id="CBI08359.1"/>
    </source>
</evidence>
<accession>E6QM88</accession>
<dbReference type="EMBL" id="CABQ01000209">
    <property type="protein sequence ID" value="CBI08359.1"/>
    <property type="molecule type" value="Genomic_DNA"/>
</dbReference>
<organism evidence="1">
    <name type="scientific">mine drainage metagenome</name>
    <dbReference type="NCBI Taxonomy" id="410659"/>
    <lineage>
        <taxon>unclassified sequences</taxon>
        <taxon>metagenomes</taxon>
        <taxon>ecological metagenomes</taxon>
    </lineage>
</organism>
<protein>
    <submittedName>
        <fullName evidence="1">Uncharacterized protein</fullName>
    </submittedName>
</protein>